<evidence type="ECO:0000313" key="2">
    <source>
        <dbReference type="Proteomes" id="UP001552299"/>
    </source>
</evidence>
<protein>
    <submittedName>
        <fullName evidence="1">Uncharacterized protein</fullName>
    </submittedName>
</protein>
<accession>A0ABD0TUN9</accession>
<comment type="caution">
    <text evidence="1">The sequence shown here is derived from an EMBL/GenBank/DDBJ whole genome shotgun (WGS) entry which is preliminary data.</text>
</comment>
<organism evidence="1 2">
    <name type="scientific">Dendrobium thyrsiflorum</name>
    <name type="common">Pinecone-like raceme dendrobium</name>
    <name type="synonym">Orchid</name>
    <dbReference type="NCBI Taxonomy" id="117978"/>
    <lineage>
        <taxon>Eukaryota</taxon>
        <taxon>Viridiplantae</taxon>
        <taxon>Streptophyta</taxon>
        <taxon>Embryophyta</taxon>
        <taxon>Tracheophyta</taxon>
        <taxon>Spermatophyta</taxon>
        <taxon>Magnoliopsida</taxon>
        <taxon>Liliopsida</taxon>
        <taxon>Asparagales</taxon>
        <taxon>Orchidaceae</taxon>
        <taxon>Epidendroideae</taxon>
        <taxon>Malaxideae</taxon>
        <taxon>Dendrobiinae</taxon>
        <taxon>Dendrobium</taxon>
    </lineage>
</organism>
<reference evidence="1 2" key="1">
    <citation type="journal article" date="2024" name="Plant Biotechnol. J.">
        <title>Dendrobium thyrsiflorum genome and its molecular insights into genes involved in important horticultural traits.</title>
        <authorList>
            <person name="Chen B."/>
            <person name="Wang J.Y."/>
            <person name="Zheng P.J."/>
            <person name="Li K.L."/>
            <person name="Liang Y.M."/>
            <person name="Chen X.F."/>
            <person name="Zhang C."/>
            <person name="Zhao X."/>
            <person name="He X."/>
            <person name="Zhang G.Q."/>
            <person name="Liu Z.J."/>
            <person name="Xu Q."/>
        </authorList>
    </citation>
    <scope>NUCLEOTIDE SEQUENCE [LARGE SCALE GENOMIC DNA]</scope>
    <source>
        <strain evidence="1">GZMU011</strain>
    </source>
</reference>
<name>A0ABD0TUN9_DENTH</name>
<dbReference type="Proteomes" id="UP001552299">
    <property type="component" value="Unassembled WGS sequence"/>
</dbReference>
<dbReference type="AlphaFoldDB" id="A0ABD0TUN9"/>
<evidence type="ECO:0000313" key="1">
    <source>
        <dbReference type="EMBL" id="KAL0903400.1"/>
    </source>
</evidence>
<sequence length="232" mass="24124">MIGSKGIIADVGLFAVGVESFDSGQGAGAIRLEMIVGDVGIYGIGFEVICNPTTIFAVIGETTFDYIGIFVGIRGEVRCCTTSALSVTGEELLTNVGIVGVMFEFSLTAGAFGGVLEKAESPGWEARDGVSSAVQMRAAAEQNAGRVEESLKGSDAARVENLAALEIERGVSLETKNAGAAFSVNGFNDDFSGAGEVTASAATESEIEMSMRSIVNQSIVLYWSLLIDHGDE</sequence>
<dbReference type="EMBL" id="JANQDX010000020">
    <property type="protein sequence ID" value="KAL0903400.1"/>
    <property type="molecule type" value="Genomic_DNA"/>
</dbReference>
<proteinExistence type="predicted"/>
<gene>
    <name evidence="1" type="ORF">M5K25_027776</name>
</gene>
<keyword evidence="2" id="KW-1185">Reference proteome</keyword>